<accession>A0A430AKL9</accession>
<dbReference type="OrthoDB" id="2081404at2"/>
<sequence>MKEGDELLWLTIAAAIILISLYFFYSTKKVKQEVGQGEKKKELSHPDFKQIQALAKKIQPNLERKLIVNGHFAEEKERKVTTLTHFSYILIGDKQAQTIQVLSYHPETKEVGEIGKFTLQQVELSTPTEVQAMYSFTDRSNNVTYVETLAVENAGDYAGQISFDQSVMFSAFREWVEEAHKETKA</sequence>
<dbReference type="Proteomes" id="UP000288669">
    <property type="component" value="Unassembled WGS sequence"/>
</dbReference>
<evidence type="ECO:0000313" key="3">
    <source>
        <dbReference type="Proteomes" id="UP000288669"/>
    </source>
</evidence>
<keyword evidence="1" id="KW-1133">Transmembrane helix</keyword>
<feature type="transmembrane region" description="Helical" evidence="1">
    <location>
        <begin position="7"/>
        <end position="25"/>
    </location>
</feature>
<organism evidence="2 3">
    <name type="scientific">Vagococcus entomophilus</name>
    <dbReference type="NCBI Taxonomy" id="1160095"/>
    <lineage>
        <taxon>Bacteria</taxon>
        <taxon>Bacillati</taxon>
        <taxon>Bacillota</taxon>
        <taxon>Bacilli</taxon>
        <taxon>Lactobacillales</taxon>
        <taxon>Enterococcaceae</taxon>
        <taxon>Vagococcus</taxon>
    </lineage>
</organism>
<protein>
    <submittedName>
        <fullName evidence="2">Uncharacterized protein</fullName>
    </submittedName>
</protein>
<name>A0A430AKL9_9ENTE</name>
<keyword evidence="1" id="KW-0472">Membrane</keyword>
<keyword evidence="3" id="KW-1185">Reference proteome</keyword>
<evidence type="ECO:0000313" key="2">
    <source>
        <dbReference type="EMBL" id="RSU08524.1"/>
    </source>
</evidence>
<gene>
    <name evidence="2" type="ORF">CBF30_04625</name>
</gene>
<dbReference type="EMBL" id="NGJZ01000001">
    <property type="protein sequence ID" value="RSU08524.1"/>
    <property type="molecule type" value="Genomic_DNA"/>
</dbReference>
<proteinExistence type="predicted"/>
<evidence type="ECO:0000256" key="1">
    <source>
        <dbReference type="SAM" id="Phobius"/>
    </source>
</evidence>
<dbReference type="AlphaFoldDB" id="A0A430AKL9"/>
<reference evidence="2 3" key="1">
    <citation type="submission" date="2017-05" db="EMBL/GenBank/DDBJ databases">
        <title>Vagococcus spp. assemblies.</title>
        <authorList>
            <person name="Gulvik C.A."/>
        </authorList>
    </citation>
    <scope>NUCLEOTIDE SEQUENCE [LARGE SCALE GENOMIC DNA]</scope>
    <source>
        <strain evidence="2 3">DSM 24756</strain>
    </source>
</reference>
<keyword evidence="1" id="KW-0812">Transmembrane</keyword>
<dbReference type="RefSeq" id="WP_126823202.1">
    <property type="nucleotide sequence ID" value="NZ_JBHLWU010000001.1"/>
</dbReference>
<comment type="caution">
    <text evidence="2">The sequence shown here is derived from an EMBL/GenBank/DDBJ whole genome shotgun (WGS) entry which is preliminary data.</text>
</comment>